<organism evidence="2 3">
    <name type="scientific">Endozoicomonas numazuensis</name>
    <dbReference type="NCBI Taxonomy" id="1137799"/>
    <lineage>
        <taxon>Bacteria</taxon>
        <taxon>Pseudomonadati</taxon>
        <taxon>Pseudomonadota</taxon>
        <taxon>Gammaproteobacteria</taxon>
        <taxon>Oceanospirillales</taxon>
        <taxon>Endozoicomonadaceae</taxon>
        <taxon>Endozoicomonas</taxon>
    </lineage>
</organism>
<feature type="domain" description="GP-PDE" evidence="1">
    <location>
        <begin position="1"/>
        <end position="234"/>
    </location>
</feature>
<dbReference type="OrthoDB" id="9795622at2"/>
<evidence type="ECO:0000313" key="3">
    <source>
        <dbReference type="Proteomes" id="UP000028073"/>
    </source>
</evidence>
<dbReference type="eggNOG" id="COG0584">
    <property type="taxonomic scope" value="Bacteria"/>
</dbReference>
<protein>
    <submittedName>
        <fullName evidence="2">Glycerophosphodiester phosphodiesterase</fullName>
    </submittedName>
</protein>
<dbReference type="PANTHER" id="PTHR46211">
    <property type="entry name" value="GLYCEROPHOSPHORYL DIESTER PHOSPHODIESTERASE"/>
    <property type="match status" value="1"/>
</dbReference>
<name>A0A081NFR7_9GAMM</name>
<dbReference type="EMBL" id="JOKH01000003">
    <property type="protein sequence ID" value="KEQ17290.1"/>
    <property type="molecule type" value="Genomic_DNA"/>
</dbReference>
<evidence type="ECO:0000259" key="1">
    <source>
        <dbReference type="PROSITE" id="PS51704"/>
    </source>
</evidence>
<evidence type="ECO:0000313" key="2">
    <source>
        <dbReference type="EMBL" id="KEQ17290.1"/>
    </source>
</evidence>
<dbReference type="STRING" id="1137799.GZ78_15850"/>
<accession>A0A081NFR7</accession>
<comment type="caution">
    <text evidence="2">The sequence shown here is derived from an EMBL/GenBank/DDBJ whole genome shotgun (WGS) entry which is preliminary data.</text>
</comment>
<reference evidence="2 3" key="1">
    <citation type="submission" date="2014-06" db="EMBL/GenBank/DDBJ databases">
        <title>Whole Genome Sequences of Three Symbiotic Endozoicomonas Bacteria.</title>
        <authorList>
            <person name="Neave M.J."/>
            <person name="Apprill A."/>
            <person name="Voolstra C.R."/>
        </authorList>
    </citation>
    <scope>NUCLEOTIDE SEQUENCE [LARGE SCALE GENOMIC DNA]</scope>
    <source>
        <strain evidence="2 3">DSM 25634</strain>
    </source>
</reference>
<dbReference type="GO" id="GO:0006629">
    <property type="term" value="P:lipid metabolic process"/>
    <property type="evidence" value="ECO:0007669"/>
    <property type="project" value="InterPro"/>
</dbReference>
<dbReference type="AlphaFoldDB" id="A0A081NFR7"/>
<proteinExistence type="predicted"/>
<keyword evidence="3" id="KW-1185">Reference proteome</keyword>
<dbReference type="Gene3D" id="3.20.20.190">
    <property type="entry name" value="Phosphatidylinositol (PI) phosphodiesterase"/>
    <property type="match status" value="1"/>
</dbReference>
<dbReference type="Proteomes" id="UP000028073">
    <property type="component" value="Unassembled WGS sequence"/>
</dbReference>
<dbReference type="InterPro" id="IPR030395">
    <property type="entry name" value="GP_PDE_dom"/>
</dbReference>
<sequence length="234" mass="26689">MLTAHRGIPSKAPENTLSGIRLAAQLGARWVELDTQLSKDRIPVIMHDESLDRTTNGTGLLREKTLDQLRMLDTGEWYKADYSGELFPILEEALEECKRLNLTLNLELKLYPGSDPEALAERVIELIQETEFPLDKLLLSSFSGDALIRCRELMPDVRRGFISDRTDFSLNQTLNEIEPYSIHLDHRILTPEIARDIKGTGVVLAIWTLNEPEKAEYFFNMGVDNIITDMIDQF</sequence>
<gene>
    <name evidence="2" type="ORF">GZ78_15850</name>
</gene>
<dbReference type="Pfam" id="PF03009">
    <property type="entry name" value="GDPD"/>
    <property type="match status" value="1"/>
</dbReference>
<dbReference type="GO" id="GO:0008081">
    <property type="term" value="F:phosphoric diester hydrolase activity"/>
    <property type="evidence" value="ECO:0007669"/>
    <property type="project" value="InterPro"/>
</dbReference>
<dbReference type="PANTHER" id="PTHR46211:SF1">
    <property type="entry name" value="GLYCEROPHOSPHODIESTER PHOSPHODIESTERASE, CYTOPLASMIC"/>
    <property type="match status" value="1"/>
</dbReference>
<dbReference type="InterPro" id="IPR017946">
    <property type="entry name" value="PLC-like_Pdiesterase_TIM-brl"/>
</dbReference>
<dbReference type="PROSITE" id="PS51704">
    <property type="entry name" value="GP_PDE"/>
    <property type="match status" value="1"/>
</dbReference>
<dbReference type="SUPFAM" id="SSF51695">
    <property type="entry name" value="PLC-like phosphodiesterases"/>
    <property type="match status" value="1"/>
</dbReference>